<sequence length="237" mass="25581">MQTTSERYRELLALPHETENRLLIDGVAYTTPQLVKNSLQTVEALFSGTTPTVGGAVAGEISVQLLGVASSSVARMAELRPQVRLVGDSGEPSEWIAQGVYNVDKRSYNKQTGVLTLHGYDKMLATEQWYTGSVPSGGAVDIAIVNRVCTQVGITLDSETASFFSASGKNYKVTKPKNYTCRELLQAIAGWYGGNWCMTPVGKLRLVLLNSLPKETNYLVDNGGNAITFGGDRILVG</sequence>
<dbReference type="EMBL" id="BK032750">
    <property type="protein sequence ID" value="DAF58335.1"/>
    <property type="molecule type" value="Genomic_DNA"/>
</dbReference>
<name>A0A8S5T5R7_9CAUD</name>
<reference evidence="1" key="1">
    <citation type="journal article" date="2021" name="Proc. Natl. Acad. Sci. U.S.A.">
        <title>A Catalog of Tens of Thousands of Viruses from Human Metagenomes Reveals Hidden Associations with Chronic Diseases.</title>
        <authorList>
            <person name="Tisza M.J."/>
            <person name="Buck C.B."/>
        </authorList>
    </citation>
    <scope>NUCLEOTIDE SEQUENCE</scope>
    <source>
        <strain evidence="1">Ct6eX13</strain>
    </source>
</reference>
<organism evidence="1">
    <name type="scientific">Myoviridae sp. ct6eX13</name>
    <dbReference type="NCBI Taxonomy" id="2827660"/>
    <lineage>
        <taxon>Viruses</taxon>
        <taxon>Duplodnaviria</taxon>
        <taxon>Heunggongvirae</taxon>
        <taxon>Uroviricota</taxon>
        <taxon>Caudoviricetes</taxon>
    </lineage>
</organism>
<proteinExistence type="predicted"/>
<evidence type="ECO:0000313" key="1">
    <source>
        <dbReference type="EMBL" id="DAF58335.1"/>
    </source>
</evidence>
<accession>A0A8S5T5R7</accession>
<protein>
    <submittedName>
        <fullName evidence="1">Uncharacterized protein</fullName>
    </submittedName>
</protein>